<keyword evidence="3 7" id="KW-0269">Exonuclease</keyword>
<dbReference type="InterPro" id="IPR006054">
    <property type="entry name" value="DnaQ"/>
</dbReference>
<dbReference type="GO" id="GO:0003677">
    <property type="term" value="F:DNA binding"/>
    <property type="evidence" value="ECO:0007669"/>
    <property type="project" value="InterPro"/>
</dbReference>
<evidence type="ECO:0000313" key="8">
    <source>
        <dbReference type="Proteomes" id="UP000276603"/>
    </source>
</evidence>
<gene>
    <name evidence="7" type="ORF">D7Z94_25010</name>
</gene>
<dbReference type="CDD" id="cd06127">
    <property type="entry name" value="DEDDh"/>
    <property type="match status" value="1"/>
</dbReference>
<dbReference type="PANTHER" id="PTHR30231:SF4">
    <property type="entry name" value="PROTEIN NEN2"/>
    <property type="match status" value="1"/>
</dbReference>
<evidence type="ECO:0000256" key="2">
    <source>
        <dbReference type="ARBA" id="ARBA00022801"/>
    </source>
</evidence>
<dbReference type="GO" id="GO:0003887">
    <property type="term" value="F:DNA-directed DNA polymerase activity"/>
    <property type="evidence" value="ECO:0007669"/>
    <property type="project" value="InterPro"/>
</dbReference>
<evidence type="ECO:0000256" key="1">
    <source>
        <dbReference type="ARBA" id="ARBA00022722"/>
    </source>
</evidence>
<dbReference type="AlphaFoldDB" id="A0A3B0BRH7"/>
<dbReference type="GO" id="GO:0008408">
    <property type="term" value="F:3'-5' exonuclease activity"/>
    <property type="evidence" value="ECO:0007669"/>
    <property type="project" value="TreeGrafter"/>
</dbReference>
<dbReference type="GO" id="GO:0006260">
    <property type="term" value="P:DNA replication"/>
    <property type="evidence" value="ECO:0007669"/>
    <property type="project" value="InterPro"/>
</dbReference>
<comment type="function">
    <text evidence="4">DNA polymerase III is a complex, multichain enzyme responsible for most of the replicative synthesis in bacteria. The epsilon subunit contain the editing function and is a proofreading 3'-5' exonuclease.</text>
</comment>
<dbReference type="NCBIfam" id="TIGR00573">
    <property type="entry name" value="dnaq"/>
    <property type="match status" value="1"/>
</dbReference>
<dbReference type="RefSeq" id="WP_120714407.1">
    <property type="nucleotide sequence ID" value="NZ_RBCJ01000007.1"/>
</dbReference>
<dbReference type="InterPro" id="IPR013520">
    <property type="entry name" value="Ribonucl_H"/>
</dbReference>
<reference evidence="7 8" key="1">
    <citation type="submission" date="2018-10" db="EMBL/GenBank/DDBJ databases">
        <title>Ulvibacterium marinum gen. nov., sp. nov., a novel marine bacterium of the family Flavobacteriaceae, isolated from a culture of the green alga Ulva prolifera.</title>
        <authorList>
            <person name="Zhang Z."/>
        </authorList>
    </citation>
    <scope>NUCLEOTIDE SEQUENCE [LARGE SCALE GENOMIC DNA]</scope>
    <source>
        <strain evidence="7 8">CCMM003</strain>
    </source>
</reference>
<dbReference type="PANTHER" id="PTHR30231">
    <property type="entry name" value="DNA POLYMERASE III SUBUNIT EPSILON"/>
    <property type="match status" value="1"/>
</dbReference>
<evidence type="ECO:0000256" key="5">
    <source>
        <dbReference type="ARBA" id="ARBA00026073"/>
    </source>
</evidence>
<dbReference type="GO" id="GO:0005829">
    <property type="term" value="C:cytosol"/>
    <property type="evidence" value="ECO:0007669"/>
    <property type="project" value="TreeGrafter"/>
</dbReference>
<dbReference type="InterPro" id="IPR012337">
    <property type="entry name" value="RNaseH-like_sf"/>
</dbReference>
<comment type="caution">
    <text evidence="7">The sequence shown here is derived from an EMBL/GenBank/DDBJ whole genome shotgun (WGS) entry which is preliminary data.</text>
</comment>
<comment type="subunit">
    <text evidence="5">DNA polymerase III contains a core (composed of alpha, epsilon and theta chains) that associates with a tau subunit. This core dimerizes to form the POLIII' complex. PolIII' associates with the gamma complex (composed of gamma, delta, delta', psi and chi chains) and with the beta chain to form the complete DNA polymerase III complex.</text>
</comment>
<dbReference type="SUPFAM" id="SSF53098">
    <property type="entry name" value="Ribonuclease H-like"/>
    <property type="match status" value="1"/>
</dbReference>
<feature type="domain" description="Exonuclease" evidence="6">
    <location>
        <begin position="35"/>
        <end position="208"/>
    </location>
</feature>
<keyword evidence="1" id="KW-0540">Nuclease</keyword>
<organism evidence="7 8">
    <name type="scientific">Ulvibacterium marinum</name>
    <dbReference type="NCBI Taxonomy" id="2419782"/>
    <lineage>
        <taxon>Bacteria</taxon>
        <taxon>Pseudomonadati</taxon>
        <taxon>Bacteroidota</taxon>
        <taxon>Flavobacteriia</taxon>
        <taxon>Flavobacteriales</taxon>
        <taxon>Flavobacteriaceae</taxon>
        <taxon>Ulvibacterium</taxon>
    </lineage>
</organism>
<keyword evidence="8" id="KW-1185">Reference proteome</keyword>
<evidence type="ECO:0000313" key="7">
    <source>
        <dbReference type="EMBL" id="RKN75925.1"/>
    </source>
</evidence>
<dbReference type="Gene3D" id="3.30.420.10">
    <property type="entry name" value="Ribonuclease H-like superfamily/Ribonuclease H"/>
    <property type="match status" value="1"/>
</dbReference>
<dbReference type="FunFam" id="3.30.420.10:FF:000045">
    <property type="entry name" value="3'-5' exonuclease DinG"/>
    <property type="match status" value="1"/>
</dbReference>
<evidence type="ECO:0000256" key="3">
    <source>
        <dbReference type="ARBA" id="ARBA00022839"/>
    </source>
</evidence>
<keyword evidence="2" id="KW-0378">Hydrolase</keyword>
<dbReference type="OrthoDB" id="9803913at2"/>
<evidence type="ECO:0000259" key="6">
    <source>
        <dbReference type="SMART" id="SM00479"/>
    </source>
</evidence>
<dbReference type="InterPro" id="IPR036397">
    <property type="entry name" value="RNaseH_sf"/>
</dbReference>
<dbReference type="Pfam" id="PF00929">
    <property type="entry name" value="RNase_T"/>
    <property type="match status" value="1"/>
</dbReference>
<accession>A0A3B0BRH7</accession>
<proteinExistence type="predicted"/>
<evidence type="ECO:0000256" key="4">
    <source>
        <dbReference type="ARBA" id="ARBA00025483"/>
    </source>
</evidence>
<dbReference type="SMART" id="SM00479">
    <property type="entry name" value="EXOIII"/>
    <property type="match status" value="1"/>
</dbReference>
<protein>
    <submittedName>
        <fullName evidence="7">3'-5' exonuclease</fullName>
    </submittedName>
</protein>
<dbReference type="EMBL" id="RBCJ01000007">
    <property type="protein sequence ID" value="RKN75925.1"/>
    <property type="molecule type" value="Genomic_DNA"/>
</dbReference>
<sequence length="219" mass="25386">MGLFNKKRRSDLPLFWKEYEALFQKKPTENLQEVRFVVLDTETTGFDYAKDRILSIGALTLQNTKISVADSFSAYLEQEIHSEKTVKIHGIRKEGRNDTIPEEEALQSFLTFLGNAVIIAHHALFDIHMINAALDRLDLPDLKNQYLDTSTLYKKTRLRSNLLQQQENYTLDELADKFNISKKDRHTALGDAYITAIAFLKILAKLREKREVTLKWLLK</sequence>
<name>A0A3B0BRH7_9FLAO</name>
<dbReference type="Proteomes" id="UP000276603">
    <property type="component" value="Unassembled WGS sequence"/>
</dbReference>